<evidence type="ECO:0000256" key="4">
    <source>
        <dbReference type="ARBA" id="ARBA00023125"/>
    </source>
</evidence>
<evidence type="ECO:0000256" key="3">
    <source>
        <dbReference type="ARBA" id="ARBA00022833"/>
    </source>
</evidence>
<reference evidence="6" key="1">
    <citation type="submission" date="2022-01" db="EMBL/GenBank/DDBJ databases">
        <authorList>
            <person name="King R."/>
        </authorList>
    </citation>
    <scope>NUCLEOTIDE SEQUENCE</scope>
</reference>
<evidence type="ECO:0000256" key="1">
    <source>
        <dbReference type="ARBA" id="ARBA00022723"/>
    </source>
</evidence>
<evidence type="ECO:0000259" key="5">
    <source>
        <dbReference type="Pfam" id="PF05485"/>
    </source>
</evidence>
<dbReference type="Proteomes" id="UP001153636">
    <property type="component" value="Chromosome 5"/>
</dbReference>
<dbReference type="AlphaFoldDB" id="A0A9P0D2N3"/>
<dbReference type="OrthoDB" id="6764673at2759"/>
<dbReference type="GO" id="GO:0003677">
    <property type="term" value="F:DNA binding"/>
    <property type="evidence" value="ECO:0007669"/>
    <property type="project" value="UniProtKB-KW"/>
</dbReference>
<dbReference type="SUPFAM" id="SSF57716">
    <property type="entry name" value="Glucocorticoid receptor-like (DNA-binding domain)"/>
    <property type="match status" value="1"/>
</dbReference>
<gene>
    <name evidence="6" type="ORF">PSYICH_LOCUS11450</name>
</gene>
<organism evidence="6 7">
    <name type="scientific">Psylliodes chrysocephalus</name>
    <dbReference type="NCBI Taxonomy" id="3402493"/>
    <lineage>
        <taxon>Eukaryota</taxon>
        <taxon>Metazoa</taxon>
        <taxon>Ecdysozoa</taxon>
        <taxon>Arthropoda</taxon>
        <taxon>Hexapoda</taxon>
        <taxon>Insecta</taxon>
        <taxon>Pterygota</taxon>
        <taxon>Neoptera</taxon>
        <taxon>Endopterygota</taxon>
        <taxon>Coleoptera</taxon>
        <taxon>Polyphaga</taxon>
        <taxon>Cucujiformia</taxon>
        <taxon>Chrysomeloidea</taxon>
        <taxon>Chrysomelidae</taxon>
        <taxon>Galerucinae</taxon>
        <taxon>Alticini</taxon>
        <taxon>Psylliodes</taxon>
    </lineage>
</organism>
<evidence type="ECO:0000313" key="7">
    <source>
        <dbReference type="Proteomes" id="UP001153636"/>
    </source>
</evidence>
<dbReference type="Pfam" id="PF05485">
    <property type="entry name" value="THAP"/>
    <property type="match status" value="1"/>
</dbReference>
<feature type="domain" description="THAP-type" evidence="5">
    <location>
        <begin position="43"/>
        <end position="110"/>
    </location>
</feature>
<keyword evidence="2" id="KW-0863">Zinc-finger</keyword>
<keyword evidence="3" id="KW-0862">Zinc</keyword>
<dbReference type="EMBL" id="OV651817">
    <property type="protein sequence ID" value="CAH1110903.1"/>
    <property type="molecule type" value="Genomic_DNA"/>
</dbReference>
<evidence type="ECO:0000256" key="2">
    <source>
        <dbReference type="ARBA" id="ARBA00022771"/>
    </source>
</evidence>
<protein>
    <recommendedName>
        <fullName evidence="5">THAP-type domain-containing protein</fullName>
    </recommendedName>
</protein>
<proteinExistence type="predicted"/>
<keyword evidence="4" id="KW-0238">DNA-binding</keyword>
<accession>A0A9P0D2N3</accession>
<dbReference type="GO" id="GO:0008270">
    <property type="term" value="F:zinc ion binding"/>
    <property type="evidence" value="ECO:0007669"/>
    <property type="project" value="UniProtKB-KW"/>
</dbReference>
<name>A0A9P0D2N3_9CUCU</name>
<dbReference type="InterPro" id="IPR006612">
    <property type="entry name" value="THAP_Znf"/>
</dbReference>
<keyword evidence="1" id="KW-0479">Metal-binding</keyword>
<evidence type="ECO:0000313" key="6">
    <source>
        <dbReference type="EMBL" id="CAH1110903.1"/>
    </source>
</evidence>
<keyword evidence="7" id="KW-1185">Reference proteome</keyword>
<sequence length="262" mass="30774">MFRKPKIKDLFEMFPIPLTTIVRQTKSAENGKNDVDKKQILQQDPKRLDQWQHVIPRPDKVLSSYDSVCELHFLEDDILKFDETILTNCTVNKIKRERPRLKNEAIPCIFLNLPSYLSSIRKRRKPPLNRTEFVKIKKWKKILEPIAEETIHQDDEIVVVDVEDQIFERLKDNLSLICTPNEQWSGTFIPGKNDVIFVEWDETYTPTKKIVIHQDMSFKILFRKTEIFLPDTVTIIKSFQELEDLLGSINNMPMCTGTTVAR</sequence>